<dbReference type="InterPro" id="IPR036097">
    <property type="entry name" value="HisK_dim/P_sf"/>
</dbReference>
<dbReference type="Pfam" id="PF02518">
    <property type="entry name" value="HATPase_c"/>
    <property type="match status" value="1"/>
</dbReference>
<dbReference type="Gene3D" id="3.30.565.10">
    <property type="entry name" value="Histidine kinase-like ATPase, C-terminal domain"/>
    <property type="match status" value="1"/>
</dbReference>
<dbReference type="EMBL" id="JADCLJ010000022">
    <property type="protein sequence ID" value="MBE4909458.1"/>
    <property type="molecule type" value="Genomic_DNA"/>
</dbReference>
<sequence>MIINKLLENKRINFESIFNYIEDMVFIIKVEENDEFRVIEVNEAYIKGSGLPKEKILDKRIDEIVSIEDAKKVAQNYKEAIRLNTSLTYEETMTLNDIERTFETSIAPVVEDDAVCNLIIGITRDITRRKNIENKIIQTKEKFQKVIHHQQGIVFCVEKVEDDYIYSLFDGQVITQFEDLQGEVVGKRPQDIIDHALAKIIIEKYDHCWNQKEKVVFEEDVNGFVLLTVLSPVIKNGETSSIIGSTIDISEKRRTEETLLKKEKLSLLGELSAGIGHEIRNPLTTIKGFLKMMKEDPTNIKSDFIDIINTEVESIDRIAGELMMLAKPQAFQKNPFNVVSLLNNVIFLMESQAFTQGVTLECRAFKPIIYINGDQNQIKQVFFNLIKNSIEAMETSLKGKVQIICDQNEHEVIIKVVDEGCGISSEKLKTIGEPFYTTKTKGNGLGLMITQRIIRNHNGSIHCESEVGQGTTFTITFPVFHIN</sequence>
<dbReference type="Gene3D" id="1.10.287.130">
    <property type="match status" value="1"/>
</dbReference>
<dbReference type="InterPro" id="IPR013656">
    <property type="entry name" value="PAS_4"/>
</dbReference>
<dbReference type="CDD" id="cd00082">
    <property type="entry name" value="HisKA"/>
    <property type="match status" value="1"/>
</dbReference>
<evidence type="ECO:0000259" key="10">
    <source>
        <dbReference type="PROSITE" id="PS50112"/>
    </source>
</evidence>
<evidence type="ECO:0000313" key="12">
    <source>
        <dbReference type="Proteomes" id="UP001516662"/>
    </source>
</evidence>
<protein>
    <recommendedName>
        <fullName evidence="2">histidine kinase</fullName>
        <ecNumber evidence="2">2.7.13.3</ecNumber>
    </recommendedName>
</protein>
<evidence type="ECO:0000256" key="3">
    <source>
        <dbReference type="ARBA" id="ARBA00022553"/>
    </source>
</evidence>
<comment type="caution">
    <text evidence="11">The sequence shown here is derived from an EMBL/GenBank/DDBJ whole genome shotgun (WGS) entry which is preliminary data.</text>
</comment>
<dbReference type="InterPro" id="IPR003661">
    <property type="entry name" value="HisK_dim/P_dom"/>
</dbReference>
<evidence type="ECO:0000313" key="11">
    <source>
        <dbReference type="EMBL" id="MBE4909458.1"/>
    </source>
</evidence>
<dbReference type="PROSITE" id="PS50112">
    <property type="entry name" value="PAS"/>
    <property type="match status" value="1"/>
</dbReference>
<dbReference type="Pfam" id="PF08448">
    <property type="entry name" value="PAS_4"/>
    <property type="match status" value="1"/>
</dbReference>
<dbReference type="PANTHER" id="PTHR43065:SF34">
    <property type="entry name" value="SPORULATION KINASE A"/>
    <property type="match status" value="1"/>
</dbReference>
<dbReference type="SUPFAM" id="SSF55785">
    <property type="entry name" value="PYP-like sensor domain (PAS domain)"/>
    <property type="match status" value="2"/>
</dbReference>
<keyword evidence="12" id="KW-1185">Reference proteome</keyword>
<keyword evidence="4" id="KW-0808">Transferase</keyword>
<evidence type="ECO:0000256" key="8">
    <source>
        <dbReference type="ARBA" id="ARBA00023012"/>
    </source>
</evidence>
<keyword evidence="7" id="KW-0067">ATP-binding</keyword>
<keyword evidence="8" id="KW-0902">Two-component regulatory system</keyword>
<name>A0ABR9QLS2_9BACI</name>
<dbReference type="SMART" id="SM00388">
    <property type="entry name" value="HisKA"/>
    <property type="match status" value="1"/>
</dbReference>
<evidence type="ECO:0000256" key="5">
    <source>
        <dbReference type="ARBA" id="ARBA00022741"/>
    </source>
</evidence>
<accession>A0ABR9QLS2</accession>
<dbReference type="PROSITE" id="PS50109">
    <property type="entry name" value="HIS_KIN"/>
    <property type="match status" value="1"/>
</dbReference>
<evidence type="ECO:0000259" key="9">
    <source>
        <dbReference type="PROSITE" id="PS50109"/>
    </source>
</evidence>
<evidence type="ECO:0000256" key="1">
    <source>
        <dbReference type="ARBA" id="ARBA00000085"/>
    </source>
</evidence>
<dbReference type="RefSeq" id="WP_193538103.1">
    <property type="nucleotide sequence ID" value="NZ_JADCLJ010000022.1"/>
</dbReference>
<dbReference type="InterPro" id="IPR035965">
    <property type="entry name" value="PAS-like_dom_sf"/>
</dbReference>
<dbReference type="InterPro" id="IPR036890">
    <property type="entry name" value="HATPase_C_sf"/>
</dbReference>
<dbReference type="SUPFAM" id="SSF47384">
    <property type="entry name" value="Homodimeric domain of signal transducing histidine kinase"/>
    <property type="match status" value="1"/>
</dbReference>
<gene>
    <name evidence="11" type="ORF">IMZ08_15510</name>
</gene>
<dbReference type="InterPro" id="IPR004358">
    <property type="entry name" value="Sig_transdc_His_kin-like_C"/>
</dbReference>
<dbReference type="EC" id="2.7.13.3" evidence="2"/>
<dbReference type="SMART" id="SM00387">
    <property type="entry name" value="HATPase_c"/>
    <property type="match status" value="1"/>
</dbReference>
<dbReference type="InterPro" id="IPR003594">
    <property type="entry name" value="HATPase_dom"/>
</dbReference>
<keyword evidence="6" id="KW-0418">Kinase</keyword>
<dbReference type="Pfam" id="PF00512">
    <property type="entry name" value="HisKA"/>
    <property type="match status" value="1"/>
</dbReference>
<evidence type="ECO:0000256" key="7">
    <source>
        <dbReference type="ARBA" id="ARBA00022840"/>
    </source>
</evidence>
<dbReference type="SUPFAM" id="SSF55874">
    <property type="entry name" value="ATPase domain of HSP90 chaperone/DNA topoisomerase II/histidine kinase"/>
    <property type="match status" value="1"/>
</dbReference>
<dbReference type="InterPro" id="IPR000014">
    <property type="entry name" value="PAS"/>
</dbReference>
<dbReference type="InterPro" id="IPR005467">
    <property type="entry name" value="His_kinase_dom"/>
</dbReference>
<evidence type="ECO:0000256" key="6">
    <source>
        <dbReference type="ARBA" id="ARBA00022777"/>
    </source>
</evidence>
<feature type="domain" description="Histidine kinase" evidence="9">
    <location>
        <begin position="274"/>
        <end position="481"/>
    </location>
</feature>
<comment type="catalytic activity">
    <reaction evidence="1">
        <text>ATP + protein L-histidine = ADP + protein N-phospho-L-histidine.</text>
        <dbReference type="EC" id="2.7.13.3"/>
    </reaction>
</comment>
<keyword evidence="5" id="KW-0547">Nucleotide-binding</keyword>
<feature type="domain" description="PAS" evidence="10">
    <location>
        <begin position="10"/>
        <end position="84"/>
    </location>
</feature>
<reference evidence="11 12" key="1">
    <citation type="submission" date="2020-10" db="EMBL/GenBank/DDBJ databases">
        <title>Bacillus sp. HD4P25, an endophyte from a halophyte.</title>
        <authorList>
            <person name="Sun J.-Q."/>
        </authorList>
    </citation>
    <scope>NUCLEOTIDE SEQUENCE [LARGE SCALE GENOMIC DNA]</scope>
    <source>
        <strain evidence="11 12">YIM 93174</strain>
    </source>
</reference>
<dbReference type="SMART" id="SM00091">
    <property type="entry name" value="PAS"/>
    <property type="match status" value="1"/>
</dbReference>
<dbReference type="PANTHER" id="PTHR43065">
    <property type="entry name" value="SENSOR HISTIDINE KINASE"/>
    <property type="match status" value="1"/>
</dbReference>
<dbReference type="PRINTS" id="PR00344">
    <property type="entry name" value="BCTRLSENSOR"/>
</dbReference>
<dbReference type="Gene3D" id="3.30.450.20">
    <property type="entry name" value="PAS domain"/>
    <property type="match status" value="2"/>
</dbReference>
<keyword evidence="3" id="KW-0597">Phosphoprotein</keyword>
<evidence type="ECO:0000256" key="2">
    <source>
        <dbReference type="ARBA" id="ARBA00012438"/>
    </source>
</evidence>
<evidence type="ECO:0000256" key="4">
    <source>
        <dbReference type="ARBA" id="ARBA00022679"/>
    </source>
</evidence>
<proteinExistence type="predicted"/>
<dbReference type="Proteomes" id="UP001516662">
    <property type="component" value="Unassembled WGS sequence"/>
</dbReference>
<organism evidence="11 12">
    <name type="scientific">Litchfieldia luteola</name>
    <dbReference type="NCBI Taxonomy" id="682179"/>
    <lineage>
        <taxon>Bacteria</taxon>
        <taxon>Bacillati</taxon>
        <taxon>Bacillota</taxon>
        <taxon>Bacilli</taxon>
        <taxon>Bacillales</taxon>
        <taxon>Bacillaceae</taxon>
        <taxon>Litchfieldia</taxon>
    </lineage>
</organism>
<dbReference type="NCBIfam" id="TIGR00229">
    <property type="entry name" value="sensory_box"/>
    <property type="match status" value="1"/>
</dbReference>